<comment type="similarity">
    <text evidence="3">Belongs to the GRAS family.</text>
</comment>
<accession>A0A9J5WKV5</accession>
<dbReference type="PROSITE" id="PS50985">
    <property type="entry name" value="GRAS"/>
    <property type="match status" value="1"/>
</dbReference>
<feature type="compositionally biased region" description="Basic and acidic residues" evidence="4">
    <location>
        <begin position="128"/>
        <end position="139"/>
    </location>
</feature>
<evidence type="ECO:0000256" key="3">
    <source>
        <dbReference type="PROSITE-ProRule" id="PRU01191"/>
    </source>
</evidence>
<dbReference type="AlphaFoldDB" id="A0A9J5WKV5"/>
<dbReference type="Pfam" id="PF03514">
    <property type="entry name" value="GRAS"/>
    <property type="match status" value="1"/>
</dbReference>
<dbReference type="EMBL" id="JACXVP010000011">
    <property type="protein sequence ID" value="KAG5575518.1"/>
    <property type="molecule type" value="Genomic_DNA"/>
</dbReference>
<evidence type="ECO:0000256" key="4">
    <source>
        <dbReference type="SAM" id="MobiDB-lite"/>
    </source>
</evidence>
<keyword evidence="2" id="KW-0804">Transcription</keyword>
<keyword evidence="1" id="KW-0805">Transcription regulation</keyword>
<evidence type="ECO:0000256" key="1">
    <source>
        <dbReference type="ARBA" id="ARBA00023015"/>
    </source>
</evidence>
<dbReference type="OrthoDB" id="646981at2759"/>
<feature type="region of interest" description="Disordered" evidence="4">
    <location>
        <begin position="1"/>
        <end position="35"/>
    </location>
</feature>
<evidence type="ECO:0000256" key="2">
    <source>
        <dbReference type="ARBA" id="ARBA00023163"/>
    </source>
</evidence>
<feature type="compositionally biased region" description="Acidic residues" evidence="4">
    <location>
        <begin position="12"/>
        <end position="27"/>
    </location>
</feature>
<feature type="compositionally biased region" description="Polar residues" evidence="4">
    <location>
        <begin position="1"/>
        <end position="10"/>
    </location>
</feature>
<dbReference type="InterPro" id="IPR005202">
    <property type="entry name" value="TF_GRAS"/>
</dbReference>
<organism evidence="5 6">
    <name type="scientific">Solanum commersonii</name>
    <name type="common">Commerson's wild potato</name>
    <name type="synonym">Commerson's nightshade</name>
    <dbReference type="NCBI Taxonomy" id="4109"/>
    <lineage>
        <taxon>Eukaryota</taxon>
        <taxon>Viridiplantae</taxon>
        <taxon>Streptophyta</taxon>
        <taxon>Embryophyta</taxon>
        <taxon>Tracheophyta</taxon>
        <taxon>Spermatophyta</taxon>
        <taxon>Magnoliopsida</taxon>
        <taxon>eudicotyledons</taxon>
        <taxon>Gunneridae</taxon>
        <taxon>Pentapetalae</taxon>
        <taxon>asterids</taxon>
        <taxon>lamiids</taxon>
        <taxon>Solanales</taxon>
        <taxon>Solanaceae</taxon>
        <taxon>Solanoideae</taxon>
        <taxon>Solaneae</taxon>
        <taxon>Solanum</taxon>
    </lineage>
</organism>
<gene>
    <name evidence="5" type="ORF">H5410_055652</name>
</gene>
<sequence length="139" mass="14995">MIQGSGNCFYNSEEDSAEIMEEEEESGDSNNNQSEDINGLKLVHLLMAAAEALTGVNKSRELARVILVRLKELASPNGATNMERLAANFTDALQALLDGAASEKMAPNSAPSDHSIVKERQRPSVIRDGPRDRPSADLA</sequence>
<protein>
    <submittedName>
        <fullName evidence="5">Uncharacterized protein</fullName>
    </submittedName>
</protein>
<keyword evidence="6" id="KW-1185">Reference proteome</keyword>
<feature type="region of interest" description="Disordered" evidence="4">
    <location>
        <begin position="100"/>
        <end position="139"/>
    </location>
</feature>
<comment type="caution">
    <text evidence="5">The sequence shown here is derived from an EMBL/GenBank/DDBJ whole genome shotgun (WGS) entry which is preliminary data.</text>
</comment>
<proteinExistence type="inferred from homology"/>
<reference evidence="5 6" key="1">
    <citation type="submission" date="2020-09" db="EMBL/GenBank/DDBJ databases">
        <title>De no assembly of potato wild relative species, Solanum commersonii.</title>
        <authorList>
            <person name="Cho K."/>
        </authorList>
    </citation>
    <scope>NUCLEOTIDE SEQUENCE [LARGE SCALE GENOMIC DNA]</scope>
    <source>
        <strain evidence="5">LZ3.2</strain>
        <tissue evidence="5">Leaf</tissue>
    </source>
</reference>
<name>A0A9J5WKV5_SOLCO</name>
<evidence type="ECO:0000313" key="5">
    <source>
        <dbReference type="EMBL" id="KAG5575518.1"/>
    </source>
</evidence>
<evidence type="ECO:0000313" key="6">
    <source>
        <dbReference type="Proteomes" id="UP000824120"/>
    </source>
</evidence>
<comment type="caution">
    <text evidence="3">Lacks conserved residue(s) required for the propagation of feature annotation.</text>
</comment>
<dbReference type="Proteomes" id="UP000824120">
    <property type="component" value="Chromosome 11"/>
</dbReference>